<feature type="compositionally biased region" description="Basic and acidic residues" evidence="1">
    <location>
        <begin position="337"/>
        <end position="347"/>
    </location>
</feature>
<feature type="region of interest" description="Disordered" evidence="1">
    <location>
        <begin position="337"/>
        <end position="417"/>
    </location>
</feature>
<comment type="caution">
    <text evidence="2">The sequence shown here is derived from an EMBL/GenBank/DDBJ whole genome shotgun (WGS) entry which is preliminary data.</text>
</comment>
<gene>
    <name evidence="2" type="ORF">OV079_41650</name>
</gene>
<sequence>MAPLEAAGRVGGGADLRADGGDRGGLIFAPRGPVFWGLLAAAVLRFALFPVIVHGLLGPLERAVLAATPSTAPGLLDALRQQRRVRWFAPFAWTAVQEGRLHLVRGEGRASAKALTEAARLAGLMGDPPAGIVSAQAHALLVADVPEQARDLLQSQAKRQALGPWDLLHLAAAQLLAGKPRADEVRALLDAAQAALGATPRVLATRALLEQRAGASETALSALRGAEAGLEAGPDALAQALVERARRLLRPAAKASEKRARKLETRAADRKDDAAKSKDMAPGAGPKGQVAGAPAGGAKREAAARIATRAAVETRPAAAAPGGVMLALPVAAEVEAERSAEREAEKPRGKRNARREERRAARRAAKAERRVTQRAPSTPARSAGRPVSKVAAGREDVASGGLKDRSGGAEAPRTVTAGANEVAPAKVGGAVLGDRMAEGARAKVGGATEAVLGDRGAEVAKVGGSTLAGRGEAVLGDRGAEAAKVGGSTLAGRGDAALGDRGAEVAKVGGSTLAGSDEAVLGDRGAEVAREVTVGGSTLAGRDEALLGGRGDEVVREVVSGAVREDRAEETGVSSAAPAAGPAVPGTRSPGTAPSVGSLFGHLGAPSAPQAGSLPGAGRASGPSPAAGGSRRRSRCRCRSRPSQGGCRWAGACARRRGSRRWRRRARLLPCRGRAALTSRS</sequence>
<feature type="compositionally biased region" description="Basic and acidic residues" evidence="1">
    <location>
        <begin position="354"/>
        <end position="371"/>
    </location>
</feature>
<evidence type="ECO:0000256" key="1">
    <source>
        <dbReference type="SAM" id="MobiDB-lite"/>
    </source>
</evidence>
<organism evidence="2 3">
    <name type="scientific">Nannocystis pusilla</name>
    <dbReference type="NCBI Taxonomy" id="889268"/>
    <lineage>
        <taxon>Bacteria</taxon>
        <taxon>Pseudomonadati</taxon>
        <taxon>Myxococcota</taxon>
        <taxon>Polyangia</taxon>
        <taxon>Nannocystales</taxon>
        <taxon>Nannocystaceae</taxon>
        <taxon>Nannocystis</taxon>
    </lineage>
</organism>
<dbReference type="Proteomes" id="UP001150924">
    <property type="component" value="Unassembled WGS sequence"/>
</dbReference>
<feature type="compositionally biased region" description="Low complexity" evidence="1">
    <location>
        <begin position="611"/>
        <end position="629"/>
    </location>
</feature>
<protein>
    <submittedName>
        <fullName evidence="2">Uncharacterized protein</fullName>
    </submittedName>
</protein>
<feature type="compositionally biased region" description="Basic and acidic residues" evidence="1">
    <location>
        <begin position="255"/>
        <end position="279"/>
    </location>
</feature>
<evidence type="ECO:0000313" key="3">
    <source>
        <dbReference type="Proteomes" id="UP001150924"/>
    </source>
</evidence>
<feature type="compositionally biased region" description="Basic and acidic residues" evidence="1">
    <location>
        <begin position="392"/>
        <end position="407"/>
    </location>
</feature>
<evidence type="ECO:0000313" key="2">
    <source>
        <dbReference type="EMBL" id="MCY1011942.1"/>
    </source>
</evidence>
<feature type="compositionally biased region" description="Low complexity" evidence="1">
    <location>
        <begin position="572"/>
        <end position="586"/>
    </location>
</feature>
<accession>A0A9X3EX23</accession>
<feature type="compositionally biased region" description="Low complexity" evidence="1">
    <location>
        <begin position="641"/>
        <end position="652"/>
    </location>
</feature>
<name>A0A9X3EX23_9BACT</name>
<feature type="compositionally biased region" description="Basic residues" evidence="1">
    <location>
        <begin position="630"/>
        <end position="640"/>
    </location>
</feature>
<feature type="region of interest" description="Disordered" evidence="1">
    <location>
        <begin position="561"/>
        <end position="652"/>
    </location>
</feature>
<dbReference type="EMBL" id="JAPNKE010000002">
    <property type="protein sequence ID" value="MCY1011942.1"/>
    <property type="molecule type" value="Genomic_DNA"/>
</dbReference>
<dbReference type="AlphaFoldDB" id="A0A9X3EX23"/>
<dbReference type="RefSeq" id="WP_267775262.1">
    <property type="nucleotide sequence ID" value="NZ_JAPNKE010000002.1"/>
</dbReference>
<proteinExistence type="predicted"/>
<feature type="region of interest" description="Disordered" evidence="1">
    <location>
        <begin position="252"/>
        <end position="297"/>
    </location>
</feature>
<keyword evidence="3" id="KW-1185">Reference proteome</keyword>
<reference evidence="2" key="1">
    <citation type="submission" date="2022-11" db="EMBL/GenBank/DDBJ databases">
        <title>Minimal conservation of predation-associated metabolite biosynthetic gene clusters underscores biosynthetic potential of Myxococcota including descriptions for ten novel species: Archangium lansinium sp. nov., Myxococcus landrumus sp. nov., Nannocystis bai.</title>
        <authorList>
            <person name="Ahearne A."/>
            <person name="Stevens C."/>
            <person name="Phillips K."/>
        </authorList>
    </citation>
    <scope>NUCLEOTIDE SEQUENCE</scope>
    <source>
        <strain evidence="2">Na p29</strain>
    </source>
</reference>